<dbReference type="GO" id="GO:0016301">
    <property type="term" value="F:kinase activity"/>
    <property type="evidence" value="ECO:0007669"/>
    <property type="project" value="UniProtKB-KW"/>
</dbReference>
<dbReference type="EMBL" id="CP124616">
    <property type="protein sequence ID" value="WGW05174.1"/>
    <property type="molecule type" value="Genomic_DNA"/>
</dbReference>
<keyword evidence="2" id="KW-0418">Kinase</keyword>
<evidence type="ECO:0000313" key="3">
    <source>
        <dbReference type="Proteomes" id="UP001241605"/>
    </source>
</evidence>
<proteinExistence type="predicted"/>
<accession>A0ABY8QKL9</accession>
<dbReference type="Proteomes" id="UP001241605">
    <property type="component" value="Chromosome"/>
</dbReference>
<name>A0ABY8QKL9_9RHOB</name>
<evidence type="ECO:0000259" key="1">
    <source>
        <dbReference type="Pfam" id="PF07475"/>
    </source>
</evidence>
<organism evidence="2 3">
    <name type="scientific">Tropicibacter oceani</name>
    <dbReference type="NCBI Taxonomy" id="3058420"/>
    <lineage>
        <taxon>Bacteria</taxon>
        <taxon>Pseudomonadati</taxon>
        <taxon>Pseudomonadota</taxon>
        <taxon>Alphaproteobacteria</taxon>
        <taxon>Rhodobacterales</taxon>
        <taxon>Roseobacteraceae</taxon>
        <taxon>Tropicibacter</taxon>
    </lineage>
</organism>
<evidence type="ECO:0000313" key="2">
    <source>
        <dbReference type="EMBL" id="WGW05174.1"/>
    </source>
</evidence>
<keyword evidence="3" id="KW-1185">Reference proteome</keyword>
<dbReference type="Gene3D" id="3.40.50.300">
    <property type="entry name" value="P-loop containing nucleotide triphosphate hydrolases"/>
    <property type="match status" value="1"/>
</dbReference>
<keyword evidence="2" id="KW-0808">Transferase</keyword>
<dbReference type="InterPro" id="IPR011104">
    <property type="entry name" value="Hpr_kin/Pase_C"/>
</dbReference>
<dbReference type="SUPFAM" id="SSF53795">
    <property type="entry name" value="PEP carboxykinase-like"/>
    <property type="match status" value="1"/>
</dbReference>
<dbReference type="Pfam" id="PF07475">
    <property type="entry name" value="Hpr_kinase_C"/>
    <property type="match status" value="1"/>
</dbReference>
<reference evidence="2 3" key="1">
    <citation type="submission" date="2023-05" db="EMBL/GenBank/DDBJ databases">
        <title>YMD87, complete Genome.</title>
        <authorList>
            <person name="Zhang J."/>
            <person name="Xu X."/>
        </authorList>
    </citation>
    <scope>NUCLEOTIDE SEQUENCE [LARGE SCALE GENOMIC DNA]</scope>
    <source>
        <strain evidence="2 3">YMD87</strain>
    </source>
</reference>
<dbReference type="InterPro" id="IPR027417">
    <property type="entry name" value="P-loop_NTPase"/>
</dbReference>
<dbReference type="RefSeq" id="WP_282301807.1">
    <property type="nucleotide sequence ID" value="NZ_CP124616.1"/>
</dbReference>
<sequence length="144" mass="14925">MAEPAPPLVLHASAVAVDGRAILIRGASGSGKSSLALALMALGAQLVADDRVIVTARDGGAPWLAAPATIAGLIEARGLGILRAEAVDGAELALVIDLDETETDRLPPKRETVVMNRAVPLLHLCETAYFPAAVLQYIKGGRRD</sequence>
<protein>
    <submittedName>
        <fullName evidence="2">Serine kinase</fullName>
    </submittedName>
</protein>
<gene>
    <name evidence="2" type="ORF">QF118_06420</name>
</gene>
<feature type="domain" description="HPr kinase/phosphorylase C-terminal" evidence="1">
    <location>
        <begin position="8"/>
        <end position="92"/>
    </location>
</feature>